<gene>
    <name evidence="2" type="ORF">AMORRO_LOCUS15950</name>
</gene>
<organism evidence="2 3">
    <name type="scientific">Acaulospora morrowiae</name>
    <dbReference type="NCBI Taxonomy" id="94023"/>
    <lineage>
        <taxon>Eukaryota</taxon>
        <taxon>Fungi</taxon>
        <taxon>Fungi incertae sedis</taxon>
        <taxon>Mucoromycota</taxon>
        <taxon>Glomeromycotina</taxon>
        <taxon>Glomeromycetes</taxon>
        <taxon>Diversisporales</taxon>
        <taxon>Acaulosporaceae</taxon>
        <taxon>Acaulospora</taxon>
    </lineage>
</organism>
<dbReference type="Proteomes" id="UP000789342">
    <property type="component" value="Unassembled WGS sequence"/>
</dbReference>
<feature type="non-terminal residue" evidence="2">
    <location>
        <position position="1"/>
    </location>
</feature>
<comment type="caution">
    <text evidence="2">The sequence shown here is derived from an EMBL/GenBank/DDBJ whole genome shotgun (WGS) entry which is preliminary data.</text>
</comment>
<evidence type="ECO:0000313" key="3">
    <source>
        <dbReference type="Proteomes" id="UP000789342"/>
    </source>
</evidence>
<sequence length="145" mass="16877">DLDYGDSRKRDHNAEDCPRKSKFSQRLFRMKRSQSDENGKLKSSSKDSKSEPSKETMDDYPSEILEKYYKETTAEPPDKMLKSAYNEVLIRDNVIMEKKEENNITGEPTDTTQRPYCNKTATDQGSTNDQLRKTMIDYTIGDTRR</sequence>
<feature type="region of interest" description="Disordered" evidence="1">
    <location>
        <begin position="1"/>
        <end position="64"/>
    </location>
</feature>
<evidence type="ECO:0000313" key="2">
    <source>
        <dbReference type="EMBL" id="CAG8761376.1"/>
    </source>
</evidence>
<reference evidence="2" key="1">
    <citation type="submission" date="2021-06" db="EMBL/GenBank/DDBJ databases">
        <authorList>
            <person name="Kallberg Y."/>
            <person name="Tangrot J."/>
            <person name="Rosling A."/>
        </authorList>
    </citation>
    <scope>NUCLEOTIDE SEQUENCE</scope>
    <source>
        <strain evidence="2">CL551</strain>
    </source>
</reference>
<feature type="compositionally biased region" description="Polar residues" evidence="1">
    <location>
        <begin position="103"/>
        <end position="129"/>
    </location>
</feature>
<name>A0A9N9NVQ5_9GLOM</name>
<proteinExistence type="predicted"/>
<feature type="non-terminal residue" evidence="2">
    <location>
        <position position="145"/>
    </location>
</feature>
<accession>A0A9N9NVQ5</accession>
<feature type="compositionally biased region" description="Basic and acidic residues" evidence="1">
    <location>
        <begin position="1"/>
        <end position="19"/>
    </location>
</feature>
<evidence type="ECO:0000256" key="1">
    <source>
        <dbReference type="SAM" id="MobiDB-lite"/>
    </source>
</evidence>
<feature type="compositionally biased region" description="Basic residues" evidence="1">
    <location>
        <begin position="20"/>
        <end position="32"/>
    </location>
</feature>
<dbReference type="EMBL" id="CAJVPV010041023">
    <property type="protein sequence ID" value="CAG8761376.1"/>
    <property type="molecule type" value="Genomic_DNA"/>
</dbReference>
<feature type="compositionally biased region" description="Basic and acidic residues" evidence="1">
    <location>
        <begin position="33"/>
        <end position="57"/>
    </location>
</feature>
<feature type="region of interest" description="Disordered" evidence="1">
    <location>
        <begin position="99"/>
        <end position="145"/>
    </location>
</feature>
<dbReference type="AlphaFoldDB" id="A0A9N9NVQ5"/>
<protein>
    <submittedName>
        <fullName evidence="2">10360_t:CDS:1</fullName>
    </submittedName>
</protein>
<keyword evidence="3" id="KW-1185">Reference proteome</keyword>